<organism evidence="2">
    <name type="scientific">Schizaphis graminum</name>
    <name type="common">Green bug aphid</name>
    <dbReference type="NCBI Taxonomy" id="13262"/>
    <lineage>
        <taxon>Eukaryota</taxon>
        <taxon>Metazoa</taxon>
        <taxon>Ecdysozoa</taxon>
        <taxon>Arthropoda</taxon>
        <taxon>Hexapoda</taxon>
        <taxon>Insecta</taxon>
        <taxon>Pterygota</taxon>
        <taxon>Neoptera</taxon>
        <taxon>Paraneoptera</taxon>
        <taxon>Hemiptera</taxon>
        <taxon>Sternorrhyncha</taxon>
        <taxon>Aphidomorpha</taxon>
        <taxon>Aphidoidea</taxon>
        <taxon>Aphididae</taxon>
        <taxon>Aphidini</taxon>
        <taxon>Schizaphis</taxon>
    </lineage>
</organism>
<sequence>MSPCLRSSVRDCVFGGRTAAQPGVFRVPPARPPRSPGVACLVPKALAPARSPDYTNHENRRRPHPNSPSSSHSVLFNTSQHTYRKRIFFKSVQIFGFRILKHSSPPLHHFTTSPLGYLLCFRIADYEDRSLDLRIFFYPSSPSGLHAPTHPPTH</sequence>
<gene>
    <name evidence="2" type="ORF">g.175535</name>
</gene>
<evidence type="ECO:0000313" key="2">
    <source>
        <dbReference type="EMBL" id="MBY29317.1"/>
    </source>
</evidence>
<dbReference type="EMBL" id="GGMR01016698">
    <property type="protein sequence ID" value="MBY29317.1"/>
    <property type="molecule type" value="Transcribed_RNA"/>
</dbReference>
<name>A0A2S2PIU1_SCHGA</name>
<protein>
    <submittedName>
        <fullName evidence="2">Uncharacterized protein</fullName>
    </submittedName>
</protein>
<accession>A0A2S2PIU1</accession>
<evidence type="ECO:0000256" key="1">
    <source>
        <dbReference type="SAM" id="MobiDB-lite"/>
    </source>
</evidence>
<dbReference type="AlphaFoldDB" id="A0A2S2PIU1"/>
<proteinExistence type="predicted"/>
<feature type="region of interest" description="Disordered" evidence="1">
    <location>
        <begin position="49"/>
        <end position="74"/>
    </location>
</feature>
<reference evidence="2" key="1">
    <citation type="submission" date="2018-04" db="EMBL/GenBank/DDBJ databases">
        <title>Transcriptome of Schizaphis graminum biotype I.</title>
        <authorList>
            <person name="Scully E.D."/>
            <person name="Geib S.M."/>
            <person name="Palmer N.A."/>
            <person name="Koch K."/>
            <person name="Bradshaw J."/>
            <person name="Heng-Moss T."/>
            <person name="Sarath G."/>
        </authorList>
    </citation>
    <scope>NUCLEOTIDE SEQUENCE</scope>
</reference>